<dbReference type="Proteomes" id="UP000008672">
    <property type="component" value="Unassembled WGS sequence"/>
</dbReference>
<dbReference type="InParanoid" id="H3ANX4"/>
<accession>H3ANX4</accession>
<reference evidence="1" key="2">
    <citation type="submission" date="2025-08" db="UniProtKB">
        <authorList>
            <consortium name="Ensembl"/>
        </authorList>
    </citation>
    <scope>IDENTIFICATION</scope>
</reference>
<dbReference type="eggNOG" id="ENOG502QW9Y">
    <property type="taxonomic scope" value="Eukaryota"/>
</dbReference>
<organism evidence="1 2">
    <name type="scientific">Latimeria chalumnae</name>
    <name type="common">Coelacanth</name>
    <dbReference type="NCBI Taxonomy" id="7897"/>
    <lineage>
        <taxon>Eukaryota</taxon>
        <taxon>Metazoa</taxon>
        <taxon>Chordata</taxon>
        <taxon>Craniata</taxon>
        <taxon>Vertebrata</taxon>
        <taxon>Euteleostomi</taxon>
        <taxon>Coelacanthiformes</taxon>
        <taxon>Coelacanthidae</taxon>
        <taxon>Latimeria</taxon>
    </lineage>
</organism>
<dbReference type="PANTHER" id="PTHR37162">
    <property type="entry name" value="HAT FAMILY DIMERISATION DOMAINCONTAINING PROTEIN-RELATED"/>
    <property type="match status" value="1"/>
</dbReference>
<dbReference type="Bgee" id="ENSLACG00000009981">
    <property type="expression patterns" value="Expressed in chordate pharynx"/>
</dbReference>
<dbReference type="PANTHER" id="PTHR37162:SF1">
    <property type="entry name" value="BED-TYPE DOMAIN-CONTAINING PROTEIN"/>
    <property type="match status" value="1"/>
</dbReference>
<dbReference type="OMA" id="HATTNCH"/>
<sequence length="180" mass="19784">EIRIATYVATNTSINAVDELGEILKEEFGAFQMHRTKCTALVNSLLGPYFRQQLLDDVGTSPYSLLADESTDISVHKLLCICIKYYSRTSKKLVSTYLGMVELLQASAHNIAQAIIEFIDASGLKTENLVGIATDGASVMCGKNHSVFTILKERQPSLQLVHCVCHSLDIVAYKAMKSLP</sequence>
<evidence type="ECO:0000313" key="2">
    <source>
        <dbReference type="Proteomes" id="UP000008672"/>
    </source>
</evidence>
<dbReference type="SUPFAM" id="SSF53098">
    <property type="entry name" value="Ribonuclease H-like"/>
    <property type="match status" value="1"/>
</dbReference>
<reference evidence="1" key="3">
    <citation type="submission" date="2025-09" db="UniProtKB">
        <authorList>
            <consortium name="Ensembl"/>
        </authorList>
    </citation>
    <scope>IDENTIFICATION</scope>
</reference>
<proteinExistence type="predicted"/>
<reference evidence="2" key="1">
    <citation type="submission" date="2011-08" db="EMBL/GenBank/DDBJ databases">
        <title>The draft genome of Latimeria chalumnae.</title>
        <authorList>
            <person name="Di Palma F."/>
            <person name="Alfoldi J."/>
            <person name="Johnson J."/>
            <person name="Berlin A."/>
            <person name="Gnerre S."/>
            <person name="Jaffe D."/>
            <person name="MacCallum I."/>
            <person name="Young S."/>
            <person name="Walker B.J."/>
            <person name="Lander E."/>
            <person name="Lindblad-Toh K."/>
        </authorList>
    </citation>
    <scope>NUCLEOTIDE SEQUENCE [LARGE SCALE GENOMIC DNA]</scope>
    <source>
        <strain evidence="2">Wild caught</strain>
    </source>
</reference>
<dbReference type="EMBL" id="AFYH01196886">
    <property type="status" value="NOT_ANNOTATED_CDS"/>
    <property type="molecule type" value="Genomic_DNA"/>
</dbReference>
<name>H3ANX4_LATCH</name>
<protein>
    <submittedName>
        <fullName evidence="1">Uncharacterized protein</fullName>
    </submittedName>
</protein>
<keyword evidence="2" id="KW-1185">Reference proteome</keyword>
<dbReference type="InterPro" id="IPR012337">
    <property type="entry name" value="RNaseH-like_sf"/>
</dbReference>
<dbReference type="HOGENOM" id="CLU_1499649_0_0_1"/>
<dbReference type="AlphaFoldDB" id="H3ANX4"/>
<dbReference type="GeneTree" id="ENSGT00940000167351"/>
<dbReference type="Ensembl" id="ENSLACT00000011431.1">
    <property type="protein sequence ID" value="ENSLACP00000011345.1"/>
    <property type="gene ID" value="ENSLACG00000009981.1"/>
</dbReference>
<evidence type="ECO:0000313" key="1">
    <source>
        <dbReference type="Ensembl" id="ENSLACP00000011345.1"/>
    </source>
</evidence>